<evidence type="ECO:0000259" key="2">
    <source>
        <dbReference type="Pfam" id="PF13843"/>
    </source>
</evidence>
<dbReference type="PANTHER" id="PTHR46599:SF6">
    <property type="entry name" value="DUAL SPECIFICITY PHOSPHATASE 26"/>
    <property type="match status" value="1"/>
</dbReference>
<feature type="compositionally biased region" description="Polar residues" evidence="1">
    <location>
        <begin position="51"/>
        <end position="66"/>
    </location>
</feature>
<protein>
    <recommendedName>
        <fullName evidence="2">PiggyBac transposable element-derived protein domain-containing protein</fullName>
    </recommendedName>
</protein>
<reference evidence="3" key="3">
    <citation type="submission" date="2025-08" db="UniProtKB">
        <authorList>
            <consortium name="Ensembl"/>
        </authorList>
    </citation>
    <scope>IDENTIFICATION</scope>
    <source>
        <strain evidence="3">HNI</strain>
    </source>
</reference>
<reference key="1">
    <citation type="journal article" date="2007" name="Nature">
        <title>The medaka draft genome and insights into vertebrate genome evolution.</title>
        <authorList>
            <person name="Kasahara M."/>
            <person name="Naruse K."/>
            <person name="Sasaki S."/>
            <person name="Nakatani Y."/>
            <person name="Qu W."/>
            <person name="Ahsan B."/>
            <person name="Yamada T."/>
            <person name="Nagayasu Y."/>
            <person name="Doi K."/>
            <person name="Kasai Y."/>
            <person name="Jindo T."/>
            <person name="Kobayashi D."/>
            <person name="Shimada A."/>
            <person name="Toyoda A."/>
            <person name="Kuroki Y."/>
            <person name="Fujiyama A."/>
            <person name="Sasaki T."/>
            <person name="Shimizu A."/>
            <person name="Asakawa S."/>
            <person name="Shimizu N."/>
            <person name="Hashimoto S."/>
            <person name="Yang J."/>
            <person name="Lee Y."/>
            <person name="Matsushima K."/>
            <person name="Sugano S."/>
            <person name="Sakaizumi M."/>
            <person name="Narita T."/>
            <person name="Ohishi K."/>
            <person name="Haga S."/>
            <person name="Ohta F."/>
            <person name="Nomoto H."/>
            <person name="Nogata K."/>
            <person name="Morishita T."/>
            <person name="Endo T."/>
            <person name="Shin-I T."/>
            <person name="Takeda H."/>
            <person name="Morishita S."/>
            <person name="Kohara Y."/>
        </authorList>
    </citation>
    <scope>NUCLEOTIDE SEQUENCE [LARGE SCALE GENOMIC DNA]</scope>
    <source>
        <strain>Hd-rR</strain>
    </source>
</reference>
<sequence>MMKRGTEIEPEIEEDVSELEDITDFEPDSEETDQSTDGEGKAPEEQAPEETFQSKSGHLLWSSSPQDRGGRARVENIIKMTPGPTRYAASRVDDIKSSFQLFLPESIEGIILEMTNLEGKRVFGDTWREIDLVDLQAYIGLLILAGMYRSNDEATKSLWDEESGRPIFRATMSLQQFHVISRIIRFDNSDTRSIRWRNDKLAAIRNIWDKWVERLPLMYNPGPEVTVDERLVTFRGRCSFKVYIPSKPGKYGIKIWAACDARSSYAWNMQVYMGKPSTGRAEKNQGMRVVLDMTTGLQGHNITCDNFFTSHALGQELLKRKLTMVGTVRKNKPELPPALVSTRGRQALSSQFAFTDAHTLVSYIPKKNRNVILMSRVHKDAAVSTTEHRKPLMIQGYNKNKGGVDCLDKLTGTYTCKRMTARWPVALFHNILDVSAFNAYVVWTAIDPTWNQGKSFKRRLFLADLGKALVTPLIQRRQHIPRTPASASLVRSMPTPAPAAALAALPQQGHCQKRKRCGLCAPRDIKTSLTCCKCNAYVCKAHSDLSVTCHSCA</sequence>
<feature type="domain" description="PiggyBac transposable element-derived protein" evidence="2">
    <location>
        <begin position="98"/>
        <end position="440"/>
    </location>
</feature>
<accession>A0A3P9KCP6</accession>
<feature type="compositionally biased region" description="Acidic residues" evidence="1">
    <location>
        <begin position="8"/>
        <end position="36"/>
    </location>
</feature>
<dbReference type="Ensembl" id="ENSORLT00020005005.1">
    <property type="protein sequence ID" value="ENSORLP00020006196.1"/>
    <property type="gene ID" value="ENSORLG00020007020.1"/>
</dbReference>
<reference evidence="3" key="4">
    <citation type="submission" date="2025-09" db="UniProtKB">
        <authorList>
            <consortium name="Ensembl"/>
        </authorList>
    </citation>
    <scope>IDENTIFICATION</scope>
    <source>
        <strain evidence="3">HNI</strain>
    </source>
</reference>
<dbReference type="InterPro" id="IPR029526">
    <property type="entry name" value="PGBD"/>
</dbReference>
<name>A0A3P9KCP6_ORYLA</name>
<proteinExistence type="predicted"/>
<organism evidence="3 4">
    <name type="scientific">Oryzias latipes</name>
    <name type="common">Japanese rice fish</name>
    <name type="synonym">Japanese killifish</name>
    <dbReference type="NCBI Taxonomy" id="8090"/>
    <lineage>
        <taxon>Eukaryota</taxon>
        <taxon>Metazoa</taxon>
        <taxon>Chordata</taxon>
        <taxon>Craniata</taxon>
        <taxon>Vertebrata</taxon>
        <taxon>Euteleostomi</taxon>
        <taxon>Actinopterygii</taxon>
        <taxon>Neopterygii</taxon>
        <taxon>Teleostei</taxon>
        <taxon>Neoteleostei</taxon>
        <taxon>Acanthomorphata</taxon>
        <taxon>Ovalentaria</taxon>
        <taxon>Atherinomorphae</taxon>
        <taxon>Beloniformes</taxon>
        <taxon>Adrianichthyidae</taxon>
        <taxon>Oryziinae</taxon>
        <taxon>Oryzias</taxon>
    </lineage>
</organism>
<evidence type="ECO:0000313" key="3">
    <source>
        <dbReference type="Ensembl" id="ENSORLP00020006196.1"/>
    </source>
</evidence>
<dbReference type="Pfam" id="PF13843">
    <property type="entry name" value="DDE_Tnp_1_7"/>
    <property type="match status" value="1"/>
</dbReference>
<evidence type="ECO:0000256" key="1">
    <source>
        <dbReference type="SAM" id="MobiDB-lite"/>
    </source>
</evidence>
<evidence type="ECO:0000313" key="4">
    <source>
        <dbReference type="Proteomes" id="UP000265180"/>
    </source>
</evidence>
<feature type="region of interest" description="Disordered" evidence="1">
    <location>
        <begin position="1"/>
        <end position="71"/>
    </location>
</feature>
<reference evidence="3 4" key="2">
    <citation type="submission" date="2017-04" db="EMBL/GenBank/DDBJ databases">
        <title>CpG methylation of centromeres and impact of large insertions on vertebrate speciation.</title>
        <authorList>
            <person name="Ichikawa K."/>
            <person name="Yoshimura J."/>
            <person name="Morishita S."/>
        </authorList>
    </citation>
    <scope>NUCLEOTIDE SEQUENCE</scope>
    <source>
        <strain evidence="3 4">HNI</strain>
    </source>
</reference>
<dbReference type="PANTHER" id="PTHR46599">
    <property type="entry name" value="PIGGYBAC TRANSPOSABLE ELEMENT-DERIVED PROTEIN 4"/>
    <property type="match status" value="1"/>
</dbReference>
<dbReference type="AlphaFoldDB" id="A0A3P9KCP6"/>
<dbReference type="Proteomes" id="UP000265180">
    <property type="component" value="Chromosome 24"/>
</dbReference>